<dbReference type="AlphaFoldDB" id="A0A6I9YN01"/>
<dbReference type="Proteomes" id="UP000504617">
    <property type="component" value="Unplaced"/>
</dbReference>
<dbReference type="GeneID" id="106551882"/>
<keyword evidence="3" id="KW-1185">Reference proteome</keyword>
<dbReference type="RefSeq" id="XP_013925521.1">
    <property type="nucleotide sequence ID" value="XM_014070046.1"/>
</dbReference>
<feature type="domain" description="BLOC-2 complex member HPS3 N-terminal" evidence="1">
    <location>
        <begin position="3"/>
        <end position="481"/>
    </location>
</feature>
<evidence type="ECO:0000259" key="2">
    <source>
        <dbReference type="Pfam" id="PF14763"/>
    </source>
</evidence>
<dbReference type="InterPro" id="IPR029438">
    <property type="entry name" value="HPS3_C"/>
</dbReference>
<evidence type="ECO:0000313" key="4">
    <source>
        <dbReference type="RefSeq" id="XP_013925521.1"/>
    </source>
</evidence>
<dbReference type="OrthoDB" id="10255480at2759"/>
<dbReference type="KEGG" id="tsr:106551882"/>
<protein>
    <submittedName>
        <fullName evidence="4">Hermansky-Pudlak syndrome 3 protein</fullName>
    </submittedName>
</protein>
<accession>A0A6I9YN01</accession>
<dbReference type="GO" id="GO:0005737">
    <property type="term" value="C:cytoplasm"/>
    <property type="evidence" value="ECO:0007669"/>
    <property type="project" value="TreeGrafter"/>
</dbReference>
<proteinExistence type="predicted"/>
<dbReference type="GO" id="GO:0031084">
    <property type="term" value="C:BLOC-2 complex"/>
    <property type="evidence" value="ECO:0007669"/>
    <property type="project" value="TreeGrafter"/>
</dbReference>
<dbReference type="InterPro" id="IPR017216">
    <property type="entry name" value="HPS3"/>
</dbReference>
<dbReference type="Pfam" id="PF14763">
    <property type="entry name" value="HPS3_C"/>
    <property type="match status" value="1"/>
</dbReference>
<dbReference type="PANTHER" id="PTHR28633">
    <property type="entry name" value="HERMANSKY-PUDLAK SYNDROME 3 PROTEIN"/>
    <property type="match status" value="1"/>
</dbReference>
<name>A0A6I9YN01_9SAUR</name>
<dbReference type="CTD" id="84343"/>
<feature type="domain" description="BLOC-2 complex member HPS3 C-terminal" evidence="2">
    <location>
        <begin position="500"/>
        <end position="1003"/>
    </location>
</feature>
<organism evidence="3 4">
    <name type="scientific">Thamnophis sirtalis</name>
    <dbReference type="NCBI Taxonomy" id="35019"/>
    <lineage>
        <taxon>Eukaryota</taxon>
        <taxon>Metazoa</taxon>
        <taxon>Chordata</taxon>
        <taxon>Craniata</taxon>
        <taxon>Vertebrata</taxon>
        <taxon>Euteleostomi</taxon>
        <taxon>Lepidosauria</taxon>
        <taxon>Squamata</taxon>
        <taxon>Bifurcata</taxon>
        <taxon>Unidentata</taxon>
        <taxon>Episquamata</taxon>
        <taxon>Toxicofera</taxon>
        <taxon>Serpentes</taxon>
        <taxon>Colubroidea</taxon>
        <taxon>Colubridae</taxon>
        <taxon>Natricinae</taxon>
        <taxon>Thamnophis</taxon>
    </lineage>
</organism>
<evidence type="ECO:0000313" key="3">
    <source>
        <dbReference type="Proteomes" id="UP000504617"/>
    </source>
</evidence>
<dbReference type="PANTHER" id="PTHR28633:SF1">
    <property type="entry name" value="BLOC-2 COMPLEX MEMBER HPS3"/>
    <property type="match status" value="1"/>
</dbReference>
<gene>
    <name evidence="4" type="primary">HPS3</name>
</gene>
<reference evidence="4" key="1">
    <citation type="submission" date="2025-08" db="UniProtKB">
        <authorList>
            <consortium name="RefSeq"/>
        </authorList>
    </citation>
    <scope>IDENTIFICATION</scope>
    <source>
        <tissue evidence="4">Skeletal muscle</tissue>
    </source>
</reference>
<sequence>MVQVYNLHPFGSQQVVPLKQEPALFCCGRDVLLVVCGSGACKVEVFADLGEPLGFFNTLGRVLFMAYGEVGDYVATIEEKHSTLFLRVYVNWRCMSSGNSRVCVRMQGHSPEASHTEMSKEQMSIIEIPLSDPPTCFSCCPVSGDLLVGCKNKLILFHLKHLFVSEDVKVLDFERSLILHMEKFTPSEVAFCAGYIAITAELEVLVFKLLIGEKVTLAGNSKQHIGESVEPEIPINEGITEEVDQTQSESDGFVFCQQPMELLGEESSKCEISVILESISLTDEDLNIQVQYVLYRRFALDVSSFPFSVEDAKLHSLQLLPMHESGTSVTAKEGDTTKRDFLSLFCFFSLPHVAYLYTINNLVELISTYQYSERSQQAVLTPQFLHVITSNNLQCFTVRCSAVAARNQDPYIDTTLKACPPASLDVCTLRMQLFIGLKAISHFKHHIIILTKADSEDFLEKKTFKRRLLYRKTDNIKTKVPPESERGWNLYIVNTTSTLQLYREMVEYSKTYENVRTESCIHLLSEAHLLVRTALMDPALKDLEEKEALLAAFHESCALLGDCYSRFDTKDFHLSLPYYKMSRLSISDVLKRVTFEDKTQKYEKGFIFYLQHSLYEDTDEKLNEDLAAKVLQIFHCAQPNQIPHTLCSPCMKNVCPEMAMEYLELIEKMAPSVDIGHLVTLAKASVALKKADRDRCEKELDSQAEMKLVCGFIREPRLLKQHIEGQMFPTELALFLKETRPGFLLASLLALHENNKMELEEAGSYIKMLSGKNEDAVPQLLVDFWEALLVACTQEDVSQKLHFKLATQYIWRLSRKELPDTEPLKTTEDLINSCSDYGLIFSWIIFMMSLVPLPDWNSCDDLSKLQSLLCSPSFRISSILPYVKNIPEDSISGLSIHVLCDTCLGQHKAAIDKLLDRCPEAVIPYAQHELRDEHQALWWNKLFPELCKRTRHVGENYPVFLSSLQETLSVLATALELRDFLNVLPEDGNAAFFLPHLLQCSRRLVT</sequence>
<dbReference type="Pfam" id="PF14761">
    <property type="entry name" value="HPS3_N"/>
    <property type="match status" value="1"/>
</dbReference>
<dbReference type="InterPro" id="IPR029437">
    <property type="entry name" value="HPS3_N"/>
</dbReference>
<evidence type="ECO:0000259" key="1">
    <source>
        <dbReference type="Pfam" id="PF14761"/>
    </source>
</evidence>